<feature type="chain" id="PRO_5035894275" description="DUF2141 domain-containing protein" evidence="1">
    <location>
        <begin position="26"/>
        <end position="146"/>
    </location>
</feature>
<evidence type="ECO:0008006" key="4">
    <source>
        <dbReference type="Google" id="ProtNLM"/>
    </source>
</evidence>
<dbReference type="InterPro" id="IPR018673">
    <property type="entry name" value="DUF2141"/>
</dbReference>
<sequence length="146" mass="16058">MKHASPGLLLAAFLWALPPTPFASAADLIIDVTNVRSSRGHVALAVCDPERFGGPDCTLVGASEAREGTTRVIVRNVPPGRWAVEAFHDENDNQQFDTNFLGLPTEGFGFSNDPRLRGKPLFEESAIDVREPRTEITLRLRNSLFE</sequence>
<protein>
    <recommendedName>
        <fullName evidence="4">DUF2141 domain-containing protein</fullName>
    </recommendedName>
</protein>
<name>A0A8S8XAS5_9PROT</name>
<dbReference type="AlphaFoldDB" id="A0A8S8XAS5"/>
<dbReference type="RefSeq" id="WP_420242973.1">
    <property type="nucleotide sequence ID" value="NZ_BOPV01000001.1"/>
</dbReference>
<accession>A0A8S8XAS5</accession>
<dbReference type="Proteomes" id="UP000681075">
    <property type="component" value="Unassembled WGS sequence"/>
</dbReference>
<evidence type="ECO:0000313" key="2">
    <source>
        <dbReference type="EMBL" id="GIL39854.1"/>
    </source>
</evidence>
<keyword evidence="3" id="KW-1185">Reference proteome</keyword>
<evidence type="ECO:0000256" key="1">
    <source>
        <dbReference type="SAM" id="SignalP"/>
    </source>
</evidence>
<proteinExistence type="predicted"/>
<dbReference type="Pfam" id="PF09912">
    <property type="entry name" value="DUF2141"/>
    <property type="match status" value="1"/>
</dbReference>
<comment type="caution">
    <text evidence="2">The sequence shown here is derived from an EMBL/GenBank/DDBJ whole genome shotgun (WGS) entry which is preliminary data.</text>
</comment>
<dbReference type="EMBL" id="BOPV01000001">
    <property type="protein sequence ID" value="GIL39854.1"/>
    <property type="molecule type" value="Genomic_DNA"/>
</dbReference>
<evidence type="ECO:0000313" key="3">
    <source>
        <dbReference type="Proteomes" id="UP000681075"/>
    </source>
</evidence>
<keyword evidence="1" id="KW-0732">Signal</keyword>
<feature type="signal peptide" evidence="1">
    <location>
        <begin position="1"/>
        <end position="25"/>
    </location>
</feature>
<reference evidence="2" key="1">
    <citation type="submission" date="2021-02" db="EMBL/GenBank/DDBJ databases">
        <title>Genome sequence of Rhodospirillales sp. strain TMPK1 isolated from soil.</title>
        <authorList>
            <person name="Nakai R."/>
            <person name="Kusada H."/>
            <person name="Tamaki H."/>
        </authorList>
    </citation>
    <scope>NUCLEOTIDE SEQUENCE</scope>
    <source>
        <strain evidence="2">TMPK1</strain>
    </source>
</reference>
<gene>
    <name evidence="2" type="ORF">TMPK1_20910</name>
</gene>
<organism evidence="2 3">
    <name type="scientific">Roseiterribacter gracilis</name>
    <dbReference type="NCBI Taxonomy" id="2812848"/>
    <lineage>
        <taxon>Bacteria</taxon>
        <taxon>Pseudomonadati</taxon>
        <taxon>Pseudomonadota</taxon>
        <taxon>Alphaproteobacteria</taxon>
        <taxon>Rhodospirillales</taxon>
        <taxon>Roseiterribacteraceae</taxon>
        <taxon>Roseiterribacter</taxon>
    </lineage>
</organism>